<dbReference type="Gene3D" id="1.10.443.10">
    <property type="entry name" value="Intergrase catalytic core"/>
    <property type="match status" value="1"/>
</dbReference>
<dbReference type="InterPro" id="IPR013762">
    <property type="entry name" value="Integrase-like_cat_sf"/>
</dbReference>
<dbReference type="GO" id="GO:0003677">
    <property type="term" value="F:DNA binding"/>
    <property type="evidence" value="ECO:0007669"/>
    <property type="project" value="UniProtKB-KW"/>
</dbReference>
<dbReference type="GO" id="GO:0015074">
    <property type="term" value="P:DNA integration"/>
    <property type="evidence" value="ECO:0007669"/>
    <property type="project" value="InterPro"/>
</dbReference>
<dbReference type="PANTHER" id="PTHR30349">
    <property type="entry name" value="PHAGE INTEGRASE-RELATED"/>
    <property type="match status" value="1"/>
</dbReference>
<feature type="domain" description="Tyr recombinase" evidence="4">
    <location>
        <begin position="116"/>
        <end position="322"/>
    </location>
</feature>
<dbReference type="Pfam" id="PF00589">
    <property type="entry name" value="Phage_integrase"/>
    <property type="match status" value="1"/>
</dbReference>
<evidence type="ECO:0000313" key="5">
    <source>
        <dbReference type="EMBL" id="MBE1556136.1"/>
    </source>
</evidence>
<dbReference type="Proteomes" id="UP000658225">
    <property type="component" value="Unassembled WGS sequence"/>
</dbReference>
<proteinExistence type="inferred from homology"/>
<comment type="caution">
    <text evidence="5">The sequence shown here is derived from an EMBL/GenBank/DDBJ whole genome shotgun (WGS) entry which is preliminary data.</text>
</comment>
<accession>A0A927MRP3</accession>
<sequence>MSKPYICDPTCFKSFLAESIVSFVEYKVNVGGCTAESFLPVMSLFDRYCTNHPEPEVCLKQETVLSFLTIGPGEKNSTAIRKSSIIRSLGRYLAAVLRIKDVYIVPKLVKRGQKTFVPYVFTHDEIARLLHEAENYQPKQEYTKTPNMVNCMSCIFKMLYCTGMRISEVTGLKKQEVDLEQRIIHINQAKNDNKRIVTISDSLADACNTYLELTKDCKTSNIYFFDTGSAFNDGRVSIQRAYTYFRRFLNSASIEHKGKGFGPRMHDIRVTFAVHSLQKLSQLPDDINVHLMSLSVFLGHQSIYCTQEYLWLTGELFQNTLEKMEDYTSFVSSIFDEKVDDLDE</sequence>
<protein>
    <submittedName>
        <fullName evidence="5">Integrase</fullName>
    </submittedName>
</protein>
<dbReference type="GO" id="GO:0006310">
    <property type="term" value="P:DNA recombination"/>
    <property type="evidence" value="ECO:0007669"/>
    <property type="project" value="UniProtKB-KW"/>
</dbReference>
<gene>
    <name evidence="5" type="ORF">H4683_003257</name>
</gene>
<dbReference type="InterPro" id="IPR011010">
    <property type="entry name" value="DNA_brk_join_enz"/>
</dbReference>
<dbReference type="InterPro" id="IPR002104">
    <property type="entry name" value="Integrase_catalytic"/>
</dbReference>
<dbReference type="SUPFAM" id="SSF56349">
    <property type="entry name" value="DNA breaking-rejoining enzymes"/>
    <property type="match status" value="1"/>
</dbReference>
<evidence type="ECO:0000256" key="3">
    <source>
        <dbReference type="ARBA" id="ARBA00023172"/>
    </source>
</evidence>
<evidence type="ECO:0000256" key="2">
    <source>
        <dbReference type="ARBA" id="ARBA00023125"/>
    </source>
</evidence>
<keyword evidence="6" id="KW-1185">Reference proteome</keyword>
<dbReference type="InterPro" id="IPR050090">
    <property type="entry name" value="Tyrosine_recombinase_XerCD"/>
</dbReference>
<keyword evidence="2" id="KW-0238">DNA-binding</keyword>
<dbReference type="AlphaFoldDB" id="A0A927MRP3"/>
<dbReference type="PANTHER" id="PTHR30349:SF41">
    <property type="entry name" value="INTEGRASE_RECOMBINASE PROTEIN MJ0367-RELATED"/>
    <property type="match status" value="1"/>
</dbReference>
<comment type="similarity">
    <text evidence="1">Belongs to the 'phage' integrase family.</text>
</comment>
<organism evidence="5 6">
    <name type="scientific">Sporosarcina limicola</name>
    <dbReference type="NCBI Taxonomy" id="34101"/>
    <lineage>
        <taxon>Bacteria</taxon>
        <taxon>Bacillati</taxon>
        <taxon>Bacillota</taxon>
        <taxon>Bacilli</taxon>
        <taxon>Bacillales</taxon>
        <taxon>Caryophanaceae</taxon>
        <taxon>Sporosarcina</taxon>
    </lineage>
</organism>
<name>A0A927MRP3_9BACL</name>
<evidence type="ECO:0000256" key="1">
    <source>
        <dbReference type="ARBA" id="ARBA00008857"/>
    </source>
</evidence>
<dbReference type="PROSITE" id="PS51898">
    <property type="entry name" value="TYR_RECOMBINASE"/>
    <property type="match status" value="1"/>
</dbReference>
<dbReference type="EMBL" id="JADBEL010000021">
    <property type="protein sequence ID" value="MBE1556136.1"/>
    <property type="molecule type" value="Genomic_DNA"/>
</dbReference>
<evidence type="ECO:0000313" key="6">
    <source>
        <dbReference type="Proteomes" id="UP000658225"/>
    </source>
</evidence>
<dbReference type="RefSeq" id="WP_192599800.1">
    <property type="nucleotide sequence ID" value="NZ_JADBEL010000021.1"/>
</dbReference>
<reference evidence="5" key="1">
    <citation type="submission" date="2020-10" db="EMBL/GenBank/DDBJ databases">
        <title>Genomic Encyclopedia of Type Strains, Phase IV (KMG-IV): sequencing the most valuable type-strain genomes for metagenomic binning, comparative biology and taxonomic classification.</title>
        <authorList>
            <person name="Goeker M."/>
        </authorList>
    </citation>
    <scope>NUCLEOTIDE SEQUENCE</scope>
    <source>
        <strain evidence="5">DSM 13886</strain>
    </source>
</reference>
<keyword evidence="3" id="KW-0233">DNA recombination</keyword>
<evidence type="ECO:0000259" key="4">
    <source>
        <dbReference type="PROSITE" id="PS51898"/>
    </source>
</evidence>